<gene>
    <name evidence="1" type="ORF">SO802_017349</name>
</gene>
<proteinExistence type="predicted"/>
<name>A0AAW2D1C1_9ROSI</name>
<sequence length="74" mass="8130">MQPNTAMTENQVAIAKLRSCIERRYLVSLGILPTFKYTTEGKTKSSGVNPIAPKMYTKSPKKGTAAAIRVIRAM</sequence>
<dbReference type="AlphaFoldDB" id="A0AAW2D1C1"/>
<evidence type="ECO:0000313" key="2">
    <source>
        <dbReference type="Proteomes" id="UP001459277"/>
    </source>
</evidence>
<reference evidence="1 2" key="1">
    <citation type="submission" date="2024-01" db="EMBL/GenBank/DDBJ databases">
        <title>A telomere-to-telomere, gap-free genome of sweet tea (Lithocarpus litseifolius).</title>
        <authorList>
            <person name="Zhou J."/>
        </authorList>
    </citation>
    <scope>NUCLEOTIDE SEQUENCE [LARGE SCALE GENOMIC DNA]</scope>
    <source>
        <strain evidence="1">Zhou-2022a</strain>
        <tissue evidence="1">Leaf</tissue>
    </source>
</reference>
<comment type="caution">
    <text evidence="1">The sequence shown here is derived from an EMBL/GenBank/DDBJ whole genome shotgun (WGS) entry which is preliminary data.</text>
</comment>
<organism evidence="1 2">
    <name type="scientific">Lithocarpus litseifolius</name>
    <dbReference type="NCBI Taxonomy" id="425828"/>
    <lineage>
        <taxon>Eukaryota</taxon>
        <taxon>Viridiplantae</taxon>
        <taxon>Streptophyta</taxon>
        <taxon>Embryophyta</taxon>
        <taxon>Tracheophyta</taxon>
        <taxon>Spermatophyta</taxon>
        <taxon>Magnoliopsida</taxon>
        <taxon>eudicotyledons</taxon>
        <taxon>Gunneridae</taxon>
        <taxon>Pentapetalae</taxon>
        <taxon>rosids</taxon>
        <taxon>fabids</taxon>
        <taxon>Fagales</taxon>
        <taxon>Fagaceae</taxon>
        <taxon>Lithocarpus</taxon>
    </lineage>
</organism>
<keyword evidence="2" id="KW-1185">Reference proteome</keyword>
<dbReference type="EMBL" id="JAZDWU010000005">
    <property type="protein sequence ID" value="KAL0003568.1"/>
    <property type="molecule type" value="Genomic_DNA"/>
</dbReference>
<accession>A0AAW2D1C1</accession>
<evidence type="ECO:0000313" key="1">
    <source>
        <dbReference type="EMBL" id="KAL0003568.1"/>
    </source>
</evidence>
<protein>
    <submittedName>
        <fullName evidence="1">Uncharacterized protein</fullName>
    </submittedName>
</protein>
<dbReference type="Proteomes" id="UP001459277">
    <property type="component" value="Unassembled WGS sequence"/>
</dbReference>